<gene>
    <name evidence="1" type="ORF">B4N89_11535</name>
</gene>
<dbReference type="Proteomes" id="UP000190037">
    <property type="component" value="Unassembled WGS sequence"/>
</dbReference>
<accession>A0A1T3NXE9</accession>
<dbReference type="RefSeq" id="WP_078975773.1">
    <property type="nucleotide sequence ID" value="NZ_MWQN01000001.1"/>
</dbReference>
<dbReference type="AlphaFoldDB" id="A0A1T3NXE9"/>
<reference evidence="1 2" key="1">
    <citation type="submission" date="2017-03" db="EMBL/GenBank/DDBJ databases">
        <title>Draft genome sequence of Streptomyces scabrisporus NF3, endophyte isolated from Amphipterygium adstringens.</title>
        <authorList>
            <person name="Vazquez M."/>
            <person name="Ceapa C.D."/>
            <person name="Rodriguez Luna D."/>
            <person name="Sanchez Esquivel S."/>
        </authorList>
    </citation>
    <scope>NUCLEOTIDE SEQUENCE [LARGE SCALE GENOMIC DNA]</scope>
    <source>
        <strain evidence="1 2">NF3</strain>
    </source>
</reference>
<evidence type="ECO:0000313" key="2">
    <source>
        <dbReference type="Proteomes" id="UP000190037"/>
    </source>
</evidence>
<protein>
    <submittedName>
        <fullName evidence="1">Uncharacterized protein</fullName>
    </submittedName>
</protein>
<proteinExistence type="predicted"/>
<dbReference type="EMBL" id="MWQN01000001">
    <property type="protein sequence ID" value="OPC81493.1"/>
    <property type="molecule type" value="Genomic_DNA"/>
</dbReference>
<evidence type="ECO:0000313" key="1">
    <source>
        <dbReference type="EMBL" id="OPC81493.1"/>
    </source>
</evidence>
<dbReference type="OrthoDB" id="9850881at2"/>
<dbReference type="STRING" id="159449.B4N89_11535"/>
<name>A0A1T3NXE9_9ACTN</name>
<keyword evidence="2" id="KW-1185">Reference proteome</keyword>
<sequence>MAEFHIEFKDAAGNKRGSRFFSEPTDTHALTTGRKLLTSAHRSDKRIVLGTVSRRVLFLSRAKEIADLKV</sequence>
<organism evidence="1 2">
    <name type="scientific">Embleya scabrispora</name>
    <dbReference type="NCBI Taxonomy" id="159449"/>
    <lineage>
        <taxon>Bacteria</taxon>
        <taxon>Bacillati</taxon>
        <taxon>Actinomycetota</taxon>
        <taxon>Actinomycetes</taxon>
        <taxon>Kitasatosporales</taxon>
        <taxon>Streptomycetaceae</taxon>
        <taxon>Embleya</taxon>
    </lineage>
</organism>
<comment type="caution">
    <text evidence="1">The sequence shown here is derived from an EMBL/GenBank/DDBJ whole genome shotgun (WGS) entry which is preliminary data.</text>
</comment>